<dbReference type="RefSeq" id="WP_132767315.1">
    <property type="nucleotide sequence ID" value="NZ_SMAB01000004.1"/>
</dbReference>
<comment type="similarity">
    <text evidence="1">Belongs to the universal stress protein A family.</text>
</comment>
<accession>A0A4R3KIR0</accession>
<dbReference type="Pfam" id="PF00582">
    <property type="entry name" value="Usp"/>
    <property type="match status" value="1"/>
</dbReference>
<dbReference type="InterPro" id="IPR014729">
    <property type="entry name" value="Rossmann-like_a/b/a_fold"/>
</dbReference>
<dbReference type="PANTHER" id="PTHR31964:SF113">
    <property type="entry name" value="USPA DOMAIN-CONTAINING PROTEIN"/>
    <property type="match status" value="1"/>
</dbReference>
<organism evidence="3 4">
    <name type="scientific">Tepidibacillus fermentans</name>
    <dbReference type="NCBI Taxonomy" id="1281767"/>
    <lineage>
        <taxon>Bacteria</taxon>
        <taxon>Bacillati</taxon>
        <taxon>Bacillota</taxon>
        <taxon>Bacilli</taxon>
        <taxon>Bacillales</taxon>
        <taxon>Bacillaceae</taxon>
        <taxon>Tepidibacillus</taxon>
    </lineage>
</organism>
<dbReference type="EMBL" id="SMAB01000004">
    <property type="protein sequence ID" value="TCS83465.1"/>
    <property type="molecule type" value="Genomic_DNA"/>
</dbReference>
<protein>
    <submittedName>
        <fullName evidence="3">Nucleotide-binding universal stress UspA family protein</fullName>
    </submittedName>
</protein>
<dbReference type="OrthoDB" id="9777884at2"/>
<dbReference type="AlphaFoldDB" id="A0A4R3KIR0"/>
<comment type="caution">
    <text evidence="3">The sequence shown here is derived from an EMBL/GenBank/DDBJ whole genome shotgun (WGS) entry which is preliminary data.</text>
</comment>
<evidence type="ECO:0000313" key="4">
    <source>
        <dbReference type="Proteomes" id="UP000295788"/>
    </source>
</evidence>
<proteinExistence type="inferred from homology"/>
<dbReference type="Proteomes" id="UP000295788">
    <property type="component" value="Unassembled WGS sequence"/>
</dbReference>
<feature type="domain" description="UspA" evidence="2">
    <location>
        <begin position="2"/>
        <end position="139"/>
    </location>
</feature>
<dbReference type="InterPro" id="IPR006016">
    <property type="entry name" value="UspA"/>
</dbReference>
<dbReference type="InterPro" id="IPR006015">
    <property type="entry name" value="Universal_stress_UspA"/>
</dbReference>
<dbReference type="Gene3D" id="3.40.50.620">
    <property type="entry name" value="HUPs"/>
    <property type="match status" value="1"/>
</dbReference>
<dbReference type="SUPFAM" id="SSF52402">
    <property type="entry name" value="Adenine nucleotide alpha hydrolases-like"/>
    <property type="match status" value="1"/>
</dbReference>
<reference evidence="3 4" key="1">
    <citation type="submission" date="2019-03" db="EMBL/GenBank/DDBJ databases">
        <title>Genomic Encyclopedia of Type Strains, Phase IV (KMG-IV): sequencing the most valuable type-strain genomes for metagenomic binning, comparative biology and taxonomic classification.</title>
        <authorList>
            <person name="Goeker M."/>
        </authorList>
    </citation>
    <scope>NUCLEOTIDE SEQUENCE [LARGE SCALE GENOMIC DNA]</scope>
    <source>
        <strain evidence="3 4">DSM 23802</strain>
    </source>
</reference>
<evidence type="ECO:0000259" key="2">
    <source>
        <dbReference type="Pfam" id="PF00582"/>
    </source>
</evidence>
<dbReference type="PRINTS" id="PR01438">
    <property type="entry name" value="UNVRSLSTRESS"/>
</dbReference>
<sequence length="140" mass="15872">MNKILFATDGSEYSEHAAKMTKEFLEAWPKATAIVLYVTVKENYAYDLVPNVVDRYEETITRQIENDVKNRLFSSLKDRIQFMHRTGHASITICNVAEEEQVDLIIVGSHGRGFIDRAFLGSVAQGVMHRSSIPVLIVKK</sequence>
<gene>
    <name evidence="3" type="ORF">EDD72_1048</name>
</gene>
<dbReference type="CDD" id="cd00293">
    <property type="entry name" value="USP-like"/>
    <property type="match status" value="1"/>
</dbReference>
<dbReference type="PANTHER" id="PTHR31964">
    <property type="entry name" value="ADENINE NUCLEOTIDE ALPHA HYDROLASES-LIKE SUPERFAMILY PROTEIN"/>
    <property type="match status" value="1"/>
</dbReference>
<evidence type="ECO:0000256" key="1">
    <source>
        <dbReference type="ARBA" id="ARBA00008791"/>
    </source>
</evidence>
<name>A0A4R3KIR0_9BACI</name>
<evidence type="ECO:0000313" key="3">
    <source>
        <dbReference type="EMBL" id="TCS83465.1"/>
    </source>
</evidence>
<keyword evidence="4" id="KW-1185">Reference proteome</keyword>